<dbReference type="SMART" id="SM00606">
    <property type="entry name" value="CBD_IV"/>
    <property type="match status" value="1"/>
</dbReference>
<dbReference type="CDD" id="cd04084">
    <property type="entry name" value="CBM6_xylanase-like"/>
    <property type="match status" value="1"/>
</dbReference>
<keyword evidence="3" id="KW-1185">Reference proteome</keyword>
<dbReference type="InterPro" id="IPR008979">
    <property type="entry name" value="Galactose-bd-like_sf"/>
</dbReference>
<dbReference type="InterPro" id="IPR005084">
    <property type="entry name" value="CBM6"/>
</dbReference>
<name>A0A402D0I8_9BACT</name>
<protein>
    <submittedName>
        <fullName evidence="2">Uncharacterized protein</fullName>
    </submittedName>
</protein>
<keyword evidence="1" id="KW-0732">Signal</keyword>
<organism evidence="2 3">
    <name type="scientific">Capsulimonas corticalis</name>
    <dbReference type="NCBI Taxonomy" id="2219043"/>
    <lineage>
        <taxon>Bacteria</taxon>
        <taxon>Bacillati</taxon>
        <taxon>Armatimonadota</taxon>
        <taxon>Armatimonadia</taxon>
        <taxon>Capsulimonadales</taxon>
        <taxon>Capsulimonadaceae</taxon>
        <taxon>Capsulimonas</taxon>
    </lineage>
</organism>
<dbReference type="SUPFAM" id="SSF49785">
    <property type="entry name" value="Galactose-binding domain-like"/>
    <property type="match status" value="1"/>
</dbReference>
<dbReference type="InterPro" id="IPR006584">
    <property type="entry name" value="Cellulose-bd_IV"/>
</dbReference>
<dbReference type="PROSITE" id="PS51175">
    <property type="entry name" value="CBM6"/>
    <property type="match status" value="1"/>
</dbReference>
<proteinExistence type="predicted"/>
<reference evidence="2 3" key="1">
    <citation type="journal article" date="2019" name="Int. J. Syst. Evol. Microbiol.">
        <title>Capsulimonas corticalis gen. nov., sp. nov., an aerobic capsulated bacterium, of a novel bacterial order, Capsulimonadales ord. nov., of the class Armatimonadia of the phylum Armatimonadetes.</title>
        <authorList>
            <person name="Li J."/>
            <person name="Kudo C."/>
            <person name="Tonouchi A."/>
        </authorList>
    </citation>
    <scope>NUCLEOTIDE SEQUENCE [LARGE SCALE GENOMIC DNA]</scope>
    <source>
        <strain evidence="2 3">AX-7</strain>
    </source>
</reference>
<dbReference type="GO" id="GO:0030246">
    <property type="term" value="F:carbohydrate binding"/>
    <property type="evidence" value="ECO:0007669"/>
    <property type="project" value="InterPro"/>
</dbReference>
<dbReference type="NCBIfam" id="TIGR03790">
    <property type="entry name" value="TIGR03790 family protein"/>
    <property type="match status" value="1"/>
</dbReference>
<evidence type="ECO:0000313" key="3">
    <source>
        <dbReference type="Proteomes" id="UP000287394"/>
    </source>
</evidence>
<dbReference type="Proteomes" id="UP000287394">
    <property type="component" value="Chromosome"/>
</dbReference>
<dbReference type="Pfam" id="PF03422">
    <property type="entry name" value="CBM_6"/>
    <property type="match status" value="1"/>
</dbReference>
<accession>A0A402D0I8</accession>
<dbReference type="InterPro" id="IPR022265">
    <property type="entry name" value="CHP03790"/>
</dbReference>
<evidence type="ECO:0000256" key="1">
    <source>
        <dbReference type="ARBA" id="ARBA00022729"/>
    </source>
</evidence>
<dbReference type="EMBL" id="AP025739">
    <property type="protein sequence ID" value="BDI33639.1"/>
    <property type="molecule type" value="Genomic_DNA"/>
</dbReference>
<sequence length="563" mass="60404">MLMTSSVRVFSLFVLASIAISGAAYAQRKSSEVLLVYNADSPISTTVAKDYEAKRHITNVVTIHCADSALKTDDETISIDDYTAKIAAPVSAYLAQHKNINFIVLTKGVPIRIRDAGTGEREGGQGPQMPSLDSYLAAIDYPTLPNAVKASLVGSGTVGTGWVNHYYHASEPFTHAKFGGYLVTRLDGYTQADAMGLVDQALTAERTHIQGDILFDIEPDFGLGDKTKFPLVVPSTNVTTEEPWGDWFGDMLRMNDILEATGIPHTTEMTQKFVGDKTDLLGYFSYGSNDSHYDPQAYQSLRFLPGSMADTAVSTGGRTFLPTTGGQSLIADLIAHGVTCCQGYVGEPILDGTSSPTLDLSHYLSGYTMAESFYSGTKYIGWEGVCVGDPLCAPYIGQKLVIPTQASEFTDSHGGLKTENCSESGQDIGSISNGDYTVYRGVNFTGMTQFKARVASAGSGGKIELRLDTPTGKLIGTCPAPPTGNWQAWTTQTCELTEHVKGAHTLCLVYVGGDGNLFNLEWFAFKPTPALRAVLANPPPAFGRPLPPTGRVISERVIAGAFR</sequence>
<dbReference type="RefSeq" id="WP_119323030.1">
    <property type="nucleotide sequence ID" value="NZ_AP025739.1"/>
</dbReference>
<dbReference type="Gene3D" id="2.60.120.260">
    <property type="entry name" value="Galactose-binding domain-like"/>
    <property type="match status" value="1"/>
</dbReference>
<dbReference type="OrthoDB" id="9765455at2"/>
<gene>
    <name evidence="2" type="ORF">CCAX7_56900</name>
</gene>
<dbReference type="KEGG" id="ccot:CCAX7_56900"/>
<dbReference type="AlphaFoldDB" id="A0A402D0I8"/>
<evidence type="ECO:0000313" key="2">
    <source>
        <dbReference type="EMBL" id="BDI33639.1"/>
    </source>
</evidence>